<dbReference type="Pfam" id="PF00153">
    <property type="entry name" value="Mito_carr"/>
    <property type="match status" value="3"/>
</dbReference>
<evidence type="ECO:0000313" key="13">
    <source>
        <dbReference type="Proteomes" id="UP000078542"/>
    </source>
</evidence>
<dbReference type="GO" id="GO:0044610">
    <property type="term" value="F:FMN transmembrane transporter activity"/>
    <property type="evidence" value="ECO:0007669"/>
    <property type="project" value="TreeGrafter"/>
</dbReference>
<feature type="repeat" description="Solcar" evidence="9">
    <location>
        <begin position="13"/>
        <end position="98"/>
    </location>
</feature>
<dbReference type="GO" id="GO:0080122">
    <property type="term" value="F:AMP transmembrane transporter activity"/>
    <property type="evidence" value="ECO:0007669"/>
    <property type="project" value="TreeGrafter"/>
</dbReference>
<dbReference type="GO" id="GO:0051724">
    <property type="term" value="F:NAD transmembrane transporter activity"/>
    <property type="evidence" value="ECO:0007669"/>
    <property type="project" value="TreeGrafter"/>
</dbReference>
<dbReference type="SUPFAM" id="SSF103506">
    <property type="entry name" value="Mitochondrial carrier"/>
    <property type="match status" value="1"/>
</dbReference>
<dbReference type="PROSITE" id="PS50920">
    <property type="entry name" value="SOLCAR"/>
    <property type="match status" value="3"/>
</dbReference>
<dbReference type="GO" id="GO:0015230">
    <property type="term" value="F:FAD transmembrane transporter activity"/>
    <property type="evidence" value="ECO:0007669"/>
    <property type="project" value="TreeGrafter"/>
</dbReference>
<feature type="transmembrane region" description="Helical" evidence="11">
    <location>
        <begin position="16"/>
        <end position="36"/>
    </location>
</feature>
<dbReference type="InterPro" id="IPR002067">
    <property type="entry name" value="MCP"/>
</dbReference>
<dbReference type="Gene3D" id="1.50.40.10">
    <property type="entry name" value="Mitochondrial carrier domain"/>
    <property type="match status" value="1"/>
</dbReference>
<dbReference type="PANTHER" id="PTHR45939:SF5">
    <property type="entry name" value="PEROXISOMAL MEMBRANE PROTEIN PMP34"/>
    <property type="match status" value="1"/>
</dbReference>
<proteinExistence type="inferred from homology"/>
<dbReference type="GO" id="GO:0005778">
    <property type="term" value="C:peroxisomal membrane"/>
    <property type="evidence" value="ECO:0007669"/>
    <property type="project" value="UniProtKB-SubCell"/>
</dbReference>
<evidence type="ECO:0000256" key="2">
    <source>
        <dbReference type="ARBA" id="ARBA00006375"/>
    </source>
</evidence>
<evidence type="ECO:0000256" key="10">
    <source>
        <dbReference type="RuleBase" id="RU000488"/>
    </source>
</evidence>
<organism evidence="12 13">
    <name type="scientific">Cyphomyrmex costatus</name>
    <dbReference type="NCBI Taxonomy" id="456900"/>
    <lineage>
        <taxon>Eukaryota</taxon>
        <taxon>Metazoa</taxon>
        <taxon>Ecdysozoa</taxon>
        <taxon>Arthropoda</taxon>
        <taxon>Hexapoda</taxon>
        <taxon>Insecta</taxon>
        <taxon>Pterygota</taxon>
        <taxon>Neoptera</taxon>
        <taxon>Endopterygota</taxon>
        <taxon>Hymenoptera</taxon>
        <taxon>Apocrita</taxon>
        <taxon>Aculeata</taxon>
        <taxon>Formicoidea</taxon>
        <taxon>Formicidae</taxon>
        <taxon>Myrmicinae</taxon>
        <taxon>Cyphomyrmex</taxon>
    </lineage>
</organism>
<evidence type="ECO:0000256" key="7">
    <source>
        <dbReference type="ARBA" id="ARBA00023136"/>
    </source>
</evidence>
<evidence type="ECO:0000256" key="9">
    <source>
        <dbReference type="PROSITE-ProRule" id="PRU00282"/>
    </source>
</evidence>
<sequence>MGGSGQNGNIFTYDTLVHAISGAVGSVVAMAAFYPLDTVRSRLQLEERLQSKNTLATIRELIAKEGPYTLYRGIIPVLQSLCASNFVYFYTFHGLKELRSKRNQTAGNDLLLASIAGVINVLTTTPLWVVNTRLKMRGVGVTLEKNNNKYTTLYDGLLHIWKYEGLKQLWAGTLPSLMLVANPAIQFMTYESIKRRVITSTGTAQPPALVFFIIGAIAKAVATVITYPLQLVQTKLRHGYKYPNLPPDAGTLQILFYILKKEGISGLFKGMEAKLLQTILTAALMFLAYEKIARFILASSRKSQRRFRSQFRYKLNDLVSPLLQTRKENTGQQDEGSKYVNVTACCERSRKIDRKRSEAILKFLTKLKIVKSSKSQVQHNDCKSVTSNISHAGDTMNSSLRRNTCENAIDKKPIDSTIAAKSKPVPKSPVIAYDYEAAISQPDIPIYSKIDNNTQNASWSESNDELPAPINKRNFYVTEKTSFTTKKRRIISKSKIQAKKVTKPRPSIYDAIRIKKELLPSSKIIRNIENYRQENNDGVIPNCQMPLNQVRFQIISLF</sequence>
<evidence type="ECO:0000256" key="6">
    <source>
        <dbReference type="ARBA" id="ARBA00022989"/>
    </source>
</evidence>
<evidence type="ECO:0000256" key="5">
    <source>
        <dbReference type="ARBA" id="ARBA00022737"/>
    </source>
</evidence>
<dbReference type="GO" id="GO:0015228">
    <property type="term" value="F:coenzyme A transmembrane transporter activity"/>
    <property type="evidence" value="ECO:0007669"/>
    <property type="project" value="TreeGrafter"/>
</dbReference>
<evidence type="ECO:0000256" key="1">
    <source>
        <dbReference type="ARBA" id="ARBA00004585"/>
    </source>
</evidence>
<keyword evidence="5" id="KW-0677">Repeat</keyword>
<keyword evidence="6 11" id="KW-1133">Transmembrane helix</keyword>
<evidence type="ECO:0000256" key="4">
    <source>
        <dbReference type="ARBA" id="ARBA00022692"/>
    </source>
</evidence>
<name>A0A195CKL4_9HYME</name>
<keyword evidence="8" id="KW-0576">Peroxisome</keyword>
<keyword evidence="3 10" id="KW-0813">Transport</keyword>
<comment type="similarity">
    <text evidence="2 10">Belongs to the mitochondrial carrier (TC 2.A.29) family.</text>
</comment>
<dbReference type="InterPro" id="IPR023395">
    <property type="entry name" value="MCP_dom_sf"/>
</dbReference>
<dbReference type="EMBL" id="KQ977622">
    <property type="protein sequence ID" value="KYN01248.1"/>
    <property type="molecule type" value="Genomic_DNA"/>
</dbReference>
<keyword evidence="7 9" id="KW-0472">Membrane</keyword>
<evidence type="ECO:0000256" key="11">
    <source>
        <dbReference type="SAM" id="Phobius"/>
    </source>
</evidence>
<accession>A0A195CKL4</accession>
<feature type="repeat" description="Solcar" evidence="9">
    <location>
        <begin position="206"/>
        <end position="295"/>
    </location>
</feature>
<evidence type="ECO:0000256" key="8">
    <source>
        <dbReference type="ARBA" id="ARBA00023140"/>
    </source>
</evidence>
<keyword evidence="13" id="KW-1185">Reference proteome</keyword>
<dbReference type="FunFam" id="1.50.40.10:FF:000129">
    <property type="entry name" value="Peroxisomal membrane protein"/>
    <property type="match status" value="1"/>
</dbReference>
<gene>
    <name evidence="12" type="ORF">ALC62_07867</name>
</gene>
<feature type="repeat" description="Solcar" evidence="9">
    <location>
        <begin position="104"/>
        <end position="196"/>
    </location>
</feature>
<feature type="transmembrane region" description="Helical" evidence="11">
    <location>
        <begin position="69"/>
        <end position="90"/>
    </location>
</feature>
<dbReference type="GO" id="GO:0005347">
    <property type="term" value="F:ATP transmembrane transporter activity"/>
    <property type="evidence" value="ECO:0007669"/>
    <property type="project" value="TreeGrafter"/>
</dbReference>
<evidence type="ECO:0000256" key="3">
    <source>
        <dbReference type="ARBA" id="ARBA00022448"/>
    </source>
</evidence>
<evidence type="ECO:0000313" key="12">
    <source>
        <dbReference type="EMBL" id="KYN01248.1"/>
    </source>
</evidence>
<comment type="subcellular location">
    <subcellularLocation>
        <location evidence="1">Peroxisome membrane</location>
        <topology evidence="1">Multi-pass membrane protein</topology>
    </subcellularLocation>
</comment>
<dbReference type="Proteomes" id="UP000078542">
    <property type="component" value="Unassembled WGS sequence"/>
</dbReference>
<keyword evidence="4 9" id="KW-0812">Transmembrane</keyword>
<feature type="transmembrane region" description="Helical" evidence="11">
    <location>
        <begin position="110"/>
        <end position="130"/>
    </location>
</feature>
<feature type="transmembrane region" description="Helical" evidence="11">
    <location>
        <begin position="279"/>
        <end position="297"/>
    </location>
</feature>
<protein>
    <submittedName>
        <fullName evidence="12">Peroxisomal membrane protein PMP34</fullName>
    </submittedName>
</protein>
<dbReference type="PANTHER" id="PTHR45939">
    <property type="entry name" value="PEROXISOMAL MEMBRANE PROTEIN PMP34-RELATED"/>
    <property type="match status" value="1"/>
</dbReference>
<reference evidence="12 13" key="1">
    <citation type="submission" date="2016-03" db="EMBL/GenBank/DDBJ databases">
        <title>Cyphomyrmex costatus WGS genome.</title>
        <authorList>
            <person name="Nygaard S."/>
            <person name="Hu H."/>
            <person name="Boomsma J."/>
            <person name="Zhang G."/>
        </authorList>
    </citation>
    <scope>NUCLEOTIDE SEQUENCE [LARGE SCALE GENOMIC DNA]</scope>
    <source>
        <strain evidence="12">MS0001</strain>
        <tissue evidence="12">Whole body</tissue>
    </source>
</reference>
<dbReference type="InterPro" id="IPR052217">
    <property type="entry name" value="Mito/Peroxisomal_Carrier"/>
</dbReference>
<dbReference type="GO" id="GO:0015217">
    <property type="term" value="F:ADP transmembrane transporter activity"/>
    <property type="evidence" value="ECO:0007669"/>
    <property type="project" value="TreeGrafter"/>
</dbReference>
<feature type="transmembrane region" description="Helical" evidence="11">
    <location>
        <begin position="208"/>
        <end position="230"/>
    </location>
</feature>
<dbReference type="STRING" id="456900.A0A195CKL4"/>
<dbReference type="InterPro" id="IPR018108">
    <property type="entry name" value="MCP_transmembrane"/>
</dbReference>
<dbReference type="PRINTS" id="PR00784">
    <property type="entry name" value="MTUNCOUPLING"/>
</dbReference>
<dbReference type="AlphaFoldDB" id="A0A195CKL4"/>